<reference evidence="2 3" key="1">
    <citation type="submission" date="2022-04" db="EMBL/GenBank/DDBJ databases">
        <title>Pseudomonas knackmussii B09-2.</title>
        <authorList>
            <person name="Deng Y."/>
        </authorList>
    </citation>
    <scope>NUCLEOTIDE SEQUENCE [LARGE SCALE GENOMIC DNA]</scope>
    <source>
        <strain evidence="2 3">B09-2</strain>
    </source>
</reference>
<dbReference type="EMBL" id="CP096208">
    <property type="protein sequence ID" value="UPQ83526.1"/>
    <property type="molecule type" value="Genomic_DNA"/>
</dbReference>
<organism evidence="2 3">
    <name type="scientific">Pseudomonas knackmussii</name>
    <dbReference type="NCBI Taxonomy" id="65741"/>
    <lineage>
        <taxon>Bacteria</taxon>
        <taxon>Pseudomonadati</taxon>
        <taxon>Pseudomonadota</taxon>
        <taxon>Gammaproteobacteria</taxon>
        <taxon>Pseudomonadales</taxon>
        <taxon>Pseudomonadaceae</taxon>
        <taxon>Pseudomonas</taxon>
    </lineage>
</organism>
<feature type="transmembrane region" description="Helical" evidence="1">
    <location>
        <begin position="337"/>
        <end position="355"/>
    </location>
</feature>
<keyword evidence="3" id="KW-1185">Reference proteome</keyword>
<sequence>MQVIDRRKALSIPPVWRLAFRPFFLAGSLFAMLAIPLWIAAWTGLWPGFQPTGGWLAWHRHEMLFGFAMAIVAGFLLTAGQTWTGQPGVSGNRLMVLAGVWLLARLGWLFGMPVAVLIPLDLLFLLGVTGLMARMLWVVKQKRNYPIIAVLSLMIGADVLVLCGVALGDDGLQRQGVLAGLWLVAALMAIIGGRVIPFFTQRGLGRTEAVKPWVWLDVGLLVGTGLIAVLYAAGVALQQNLLIGVLFLAIAAGHLLRLVRWYDKGIWQVPLLWSLHLAMLWLVVAAAGLALWNFGLLNSSSPALHALSVGSMSGLILAMIARVTLGHTGRPLELPSGIVGAFVLFNLGAASRVFMSDQWPVMGLWLAAICWALAFALYAWRYAPMLVAARVDGHPG</sequence>
<gene>
    <name evidence="2" type="ORF">M0M42_03735</name>
</gene>
<evidence type="ECO:0000256" key="1">
    <source>
        <dbReference type="SAM" id="Phobius"/>
    </source>
</evidence>
<feature type="transmembrane region" description="Helical" evidence="1">
    <location>
        <begin position="146"/>
        <end position="167"/>
    </location>
</feature>
<proteinExistence type="predicted"/>
<accession>A0ABY4KRN8</accession>
<feature type="transmembrane region" description="Helical" evidence="1">
    <location>
        <begin position="304"/>
        <end position="325"/>
    </location>
</feature>
<keyword evidence="1" id="KW-0812">Transmembrane</keyword>
<feature type="transmembrane region" description="Helical" evidence="1">
    <location>
        <begin position="361"/>
        <end position="380"/>
    </location>
</feature>
<feature type="transmembrane region" description="Helical" evidence="1">
    <location>
        <begin position="63"/>
        <end position="83"/>
    </location>
</feature>
<keyword evidence="1" id="KW-1133">Transmembrane helix</keyword>
<feature type="transmembrane region" description="Helical" evidence="1">
    <location>
        <begin position="240"/>
        <end position="259"/>
    </location>
</feature>
<feature type="transmembrane region" description="Helical" evidence="1">
    <location>
        <begin position="122"/>
        <end position="139"/>
    </location>
</feature>
<feature type="transmembrane region" description="Helical" evidence="1">
    <location>
        <begin position="212"/>
        <end position="234"/>
    </location>
</feature>
<evidence type="ECO:0000313" key="2">
    <source>
        <dbReference type="EMBL" id="UPQ83526.1"/>
    </source>
</evidence>
<feature type="transmembrane region" description="Helical" evidence="1">
    <location>
        <begin position="20"/>
        <end position="43"/>
    </location>
</feature>
<dbReference type="Proteomes" id="UP000831189">
    <property type="component" value="Chromosome"/>
</dbReference>
<protein>
    <submittedName>
        <fullName evidence="2">NnrS family protein</fullName>
    </submittedName>
</protein>
<feature type="transmembrane region" description="Helical" evidence="1">
    <location>
        <begin position="179"/>
        <end position="200"/>
    </location>
</feature>
<dbReference type="InterPro" id="IPR010266">
    <property type="entry name" value="NnrS"/>
</dbReference>
<feature type="transmembrane region" description="Helical" evidence="1">
    <location>
        <begin position="95"/>
        <end position="116"/>
    </location>
</feature>
<keyword evidence="1" id="KW-0472">Membrane</keyword>
<name>A0ABY4KRN8_9PSED</name>
<evidence type="ECO:0000313" key="3">
    <source>
        <dbReference type="Proteomes" id="UP000831189"/>
    </source>
</evidence>
<dbReference type="Pfam" id="PF05940">
    <property type="entry name" value="NnrS"/>
    <property type="match status" value="1"/>
</dbReference>
<feature type="transmembrane region" description="Helical" evidence="1">
    <location>
        <begin position="271"/>
        <end position="292"/>
    </location>
</feature>